<evidence type="ECO:0000256" key="9">
    <source>
        <dbReference type="ARBA" id="ARBA00023136"/>
    </source>
</evidence>
<dbReference type="Pfam" id="PF13715">
    <property type="entry name" value="CarbopepD_reg_2"/>
    <property type="match status" value="1"/>
</dbReference>
<accession>A0A4R8DVB9</accession>
<dbReference type="InterPro" id="IPR036942">
    <property type="entry name" value="Beta-barrel_TonB_sf"/>
</dbReference>
<dbReference type="InterPro" id="IPR008969">
    <property type="entry name" value="CarboxyPept-like_regulatory"/>
</dbReference>
<dbReference type="InterPro" id="IPR000531">
    <property type="entry name" value="Beta-barrel_TonB"/>
</dbReference>
<name>A0A4R8DVB9_9BACT</name>
<evidence type="ECO:0000259" key="15">
    <source>
        <dbReference type="Pfam" id="PF07715"/>
    </source>
</evidence>
<comment type="caution">
    <text evidence="16">The sequence shown here is derived from an EMBL/GenBank/DDBJ whole genome shotgun (WGS) entry which is preliminary data.</text>
</comment>
<evidence type="ECO:0000256" key="3">
    <source>
        <dbReference type="ARBA" id="ARBA00022452"/>
    </source>
</evidence>
<keyword evidence="4" id="KW-0410">Iron transport</keyword>
<feature type="domain" description="TonB-dependent receptor plug" evidence="15">
    <location>
        <begin position="111"/>
        <end position="228"/>
    </location>
</feature>
<dbReference type="InterPro" id="IPR037066">
    <property type="entry name" value="Plug_dom_sf"/>
</dbReference>
<evidence type="ECO:0000256" key="12">
    <source>
        <dbReference type="RuleBase" id="RU003357"/>
    </source>
</evidence>
<evidence type="ECO:0000256" key="10">
    <source>
        <dbReference type="ARBA" id="ARBA00023237"/>
    </source>
</evidence>
<reference evidence="16 17" key="1">
    <citation type="submission" date="2019-03" db="EMBL/GenBank/DDBJ databases">
        <title>Genomic Encyclopedia of Type Strains, Phase IV (KMG-IV): sequencing the most valuable type-strain genomes for metagenomic binning, comparative biology and taxonomic classification.</title>
        <authorList>
            <person name="Goeker M."/>
        </authorList>
    </citation>
    <scope>NUCLEOTIDE SEQUENCE [LARGE SCALE GENOMIC DNA]</scope>
    <source>
        <strain evidence="16 17">DSM 100059</strain>
    </source>
</reference>
<keyword evidence="13" id="KW-0732">Signal</keyword>
<keyword evidence="17" id="KW-1185">Reference proteome</keyword>
<dbReference type="InterPro" id="IPR023997">
    <property type="entry name" value="TonB-dep_OMP_SusC/RagA_CS"/>
</dbReference>
<feature type="signal peptide" evidence="13">
    <location>
        <begin position="1"/>
        <end position="20"/>
    </location>
</feature>
<keyword evidence="3 11" id="KW-1134">Transmembrane beta strand</keyword>
<dbReference type="GO" id="GO:0009279">
    <property type="term" value="C:cell outer membrane"/>
    <property type="evidence" value="ECO:0007669"/>
    <property type="project" value="UniProtKB-SubCell"/>
</dbReference>
<dbReference type="Gene3D" id="2.60.40.1120">
    <property type="entry name" value="Carboxypeptidase-like, regulatory domain"/>
    <property type="match status" value="1"/>
</dbReference>
<feature type="chain" id="PRO_5020892117" evidence="13">
    <location>
        <begin position="21"/>
        <end position="1083"/>
    </location>
</feature>
<evidence type="ECO:0000256" key="13">
    <source>
        <dbReference type="SAM" id="SignalP"/>
    </source>
</evidence>
<dbReference type="Gene3D" id="2.170.130.10">
    <property type="entry name" value="TonB-dependent receptor, plug domain"/>
    <property type="match status" value="1"/>
</dbReference>
<evidence type="ECO:0000313" key="17">
    <source>
        <dbReference type="Proteomes" id="UP000294498"/>
    </source>
</evidence>
<dbReference type="Pfam" id="PF07715">
    <property type="entry name" value="Plug"/>
    <property type="match status" value="1"/>
</dbReference>
<evidence type="ECO:0000256" key="4">
    <source>
        <dbReference type="ARBA" id="ARBA00022496"/>
    </source>
</evidence>
<comment type="similarity">
    <text evidence="11 12">Belongs to the TonB-dependent receptor family.</text>
</comment>
<dbReference type="SUPFAM" id="SSF56935">
    <property type="entry name" value="Porins"/>
    <property type="match status" value="1"/>
</dbReference>
<keyword evidence="2 11" id="KW-0813">Transport</keyword>
<evidence type="ECO:0000256" key="11">
    <source>
        <dbReference type="PROSITE-ProRule" id="PRU01360"/>
    </source>
</evidence>
<keyword evidence="10 11" id="KW-0998">Cell outer membrane</keyword>
<dbReference type="NCBIfam" id="TIGR04057">
    <property type="entry name" value="SusC_RagA_signa"/>
    <property type="match status" value="1"/>
</dbReference>
<dbReference type="Gene3D" id="2.40.170.20">
    <property type="entry name" value="TonB-dependent receptor, beta-barrel domain"/>
    <property type="match status" value="1"/>
</dbReference>
<sequence>MSRILSLITVTLLLALGAKAQERGTVKDQNGEPIAGASIQIKGKNTGTTADATGAFSIHVKKGDKLIVSAVGYTPQQVNPENGLNITLERAAGKLDELLITTALGIKRTRNSLPYATQQVSGDDLNKTLNTDFVNNLSGKVAGLQVTSSNITGGSNNVILRGMKSLTQSNQALFVVDGVPYDNTNQSQNLYDLGNAASDINPEDIESVSVLKGAAASALYGSRASNGVILITTKKNNRKYKGLGITLTSGVTVGSPDKSTLPTYQTQYGEGYGSQGYNAAYPNQSGFFYYEPVFNSNGQPVNIVQTDVDAATGPAYDPNTNVYTWQSFVPGDPNYGKATPWQPAAHHNPVDFFQTPVTTSTSLFADQADEKGGLRVGLTRSEDKGLLPNNDVTKTLITLNTTRNLTDEVSIGGDLNYSDVNGLGRAGYGYTSSENPMMDFREWWPTNVDLKAQKADYFRNRTNASWNWLGGYLTPGQNIPAYHNNIYWNRYENFENDERQRYFGNIHLNYKITDYLSLTTRVSLDDYTQSVEYRTAKGSVHTSSYTRYDAKFGETNYDLLLNFNKDLYKNLNLKALLGGNVRQDNNTSETQATNGGLVVPDVYALANSVNTPLAPTEYVSTKEVDGIFVGATLSYKETVTLDATLRRDRSSTLPEAHNTYYYPSVSGNVVFSKWIHNAPWLTYGKLRANYAEVGGDAPVFSVTNTYQYVNPFHGQPLSSAAVVNNNANLLPEKNRSYEFGLEAEFLHGRIGFDLTYYHALQIDQIMPITTSSASGYNTYYVNGGSVQNQGVELSANATPVRTKDFSWRINLNWSMNRNKVLSLYGGQPSYVIGNYGFNTQLVAEAGKPYGVIRGSDYTYKNGQRITDPTTGEYVLNGNALSDIGNINPDWIGGIGNTFSYKNVSLSFLVDVSKGGQLYSLDMDFGDYSGLYPETAGLNDRGKPVRAPLSQGGGIILPGVTPDGKANTIHVDASDINQGNFPFSSYNAFADRSYVYDASYVKLREVAITWSVPHKGLGFVKGIDLSLTGRNLWIIHKNLPYSDPEQGLAVGSETGSGAQNGSTGFQVGAYPSVRTIGVNAILKF</sequence>
<dbReference type="OrthoDB" id="9768177at2"/>
<feature type="domain" description="TonB-dependent receptor-like beta-barrel" evidence="14">
    <location>
        <begin position="455"/>
        <end position="900"/>
    </location>
</feature>
<dbReference type="SUPFAM" id="SSF49464">
    <property type="entry name" value="Carboxypeptidase regulatory domain-like"/>
    <property type="match status" value="1"/>
</dbReference>
<dbReference type="InterPro" id="IPR039426">
    <property type="entry name" value="TonB-dep_rcpt-like"/>
</dbReference>
<dbReference type="NCBIfam" id="TIGR04056">
    <property type="entry name" value="OMP_RagA_SusC"/>
    <property type="match status" value="1"/>
</dbReference>
<keyword evidence="7" id="KW-0406">Ion transport</keyword>
<evidence type="ECO:0000259" key="14">
    <source>
        <dbReference type="Pfam" id="PF00593"/>
    </source>
</evidence>
<organism evidence="16 17">
    <name type="scientific">Dinghuibacter silviterrae</name>
    <dbReference type="NCBI Taxonomy" id="1539049"/>
    <lineage>
        <taxon>Bacteria</taxon>
        <taxon>Pseudomonadati</taxon>
        <taxon>Bacteroidota</taxon>
        <taxon>Chitinophagia</taxon>
        <taxon>Chitinophagales</taxon>
        <taxon>Chitinophagaceae</taxon>
        <taxon>Dinghuibacter</taxon>
    </lineage>
</organism>
<evidence type="ECO:0000256" key="1">
    <source>
        <dbReference type="ARBA" id="ARBA00004571"/>
    </source>
</evidence>
<dbReference type="GO" id="GO:0006826">
    <property type="term" value="P:iron ion transport"/>
    <property type="evidence" value="ECO:0007669"/>
    <property type="project" value="UniProtKB-KW"/>
</dbReference>
<dbReference type="InterPro" id="IPR023996">
    <property type="entry name" value="TonB-dep_OMP_SusC/RagA"/>
</dbReference>
<gene>
    <name evidence="16" type="ORF">EDB95_3003</name>
</gene>
<keyword evidence="5 11" id="KW-0812">Transmembrane</keyword>
<dbReference type="EMBL" id="SODV01000001">
    <property type="protein sequence ID" value="TDX01956.1"/>
    <property type="molecule type" value="Genomic_DNA"/>
</dbReference>
<dbReference type="PANTHER" id="PTHR32552:SF81">
    <property type="entry name" value="TONB-DEPENDENT OUTER MEMBRANE RECEPTOR"/>
    <property type="match status" value="1"/>
</dbReference>
<keyword evidence="9 11" id="KW-0472">Membrane</keyword>
<evidence type="ECO:0000256" key="7">
    <source>
        <dbReference type="ARBA" id="ARBA00023065"/>
    </source>
</evidence>
<dbReference type="RefSeq" id="WP_133994591.1">
    <property type="nucleotide sequence ID" value="NZ_SODV01000001.1"/>
</dbReference>
<dbReference type="PANTHER" id="PTHR32552">
    <property type="entry name" value="FERRICHROME IRON RECEPTOR-RELATED"/>
    <property type="match status" value="1"/>
</dbReference>
<dbReference type="Proteomes" id="UP000294498">
    <property type="component" value="Unassembled WGS sequence"/>
</dbReference>
<evidence type="ECO:0000313" key="16">
    <source>
        <dbReference type="EMBL" id="TDX01956.1"/>
    </source>
</evidence>
<protein>
    <submittedName>
        <fullName evidence="16">TonB-linked SusC/RagA family outer membrane protein</fullName>
    </submittedName>
</protein>
<comment type="subcellular location">
    <subcellularLocation>
        <location evidence="1 11">Cell outer membrane</location>
        <topology evidence="1 11">Multi-pass membrane protein</topology>
    </subcellularLocation>
</comment>
<evidence type="ECO:0000256" key="2">
    <source>
        <dbReference type="ARBA" id="ARBA00022448"/>
    </source>
</evidence>
<keyword evidence="6" id="KW-0408">Iron</keyword>
<evidence type="ECO:0000256" key="6">
    <source>
        <dbReference type="ARBA" id="ARBA00023004"/>
    </source>
</evidence>
<keyword evidence="8 12" id="KW-0798">TonB box</keyword>
<evidence type="ECO:0000256" key="8">
    <source>
        <dbReference type="ARBA" id="ARBA00023077"/>
    </source>
</evidence>
<dbReference type="PROSITE" id="PS52016">
    <property type="entry name" value="TONB_DEPENDENT_REC_3"/>
    <property type="match status" value="1"/>
</dbReference>
<dbReference type="InterPro" id="IPR012910">
    <property type="entry name" value="Plug_dom"/>
</dbReference>
<evidence type="ECO:0000256" key="5">
    <source>
        <dbReference type="ARBA" id="ARBA00022692"/>
    </source>
</evidence>
<proteinExistence type="inferred from homology"/>
<dbReference type="Pfam" id="PF00593">
    <property type="entry name" value="TonB_dep_Rec_b-barrel"/>
    <property type="match status" value="1"/>
</dbReference>
<dbReference type="AlphaFoldDB" id="A0A4R8DVB9"/>